<dbReference type="InterPro" id="IPR053156">
    <property type="entry name" value="T6SS_TssM-like"/>
</dbReference>
<dbReference type="EMBL" id="JAGKON010000007">
    <property type="protein sequence ID" value="MBQ0599898.1"/>
    <property type="molecule type" value="Genomic_DNA"/>
</dbReference>
<comment type="caution">
    <text evidence="2">The sequence shown here is derived from an EMBL/GenBank/DDBJ whole genome shotgun (WGS) entry which is preliminary data.</text>
</comment>
<dbReference type="Pfam" id="PF06744">
    <property type="entry name" value="IcmF_C"/>
    <property type="match status" value="1"/>
</dbReference>
<evidence type="ECO:0000313" key="3">
    <source>
        <dbReference type="Proteomes" id="UP000673434"/>
    </source>
</evidence>
<organism evidence="2 3">
    <name type="scientific">Klebsiella oxytoca</name>
    <dbReference type="NCBI Taxonomy" id="571"/>
    <lineage>
        <taxon>Bacteria</taxon>
        <taxon>Pseudomonadati</taxon>
        <taxon>Pseudomonadota</taxon>
        <taxon>Gammaproteobacteria</taxon>
        <taxon>Enterobacterales</taxon>
        <taxon>Enterobacteriaceae</taxon>
        <taxon>Klebsiella/Raoultella group</taxon>
        <taxon>Klebsiella</taxon>
    </lineage>
</organism>
<evidence type="ECO:0000313" key="2">
    <source>
        <dbReference type="EMBL" id="MBQ0599898.1"/>
    </source>
</evidence>
<dbReference type="Proteomes" id="UP000673434">
    <property type="component" value="Unassembled WGS sequence"/>
</dbReference>
<name>A0AAP2BI09_KLEOX</name>
<reference evidence="2 3" key="1">
    <citation type="submission" date="2021-03" db="EMBL/GenBank/DDBJ databases">
        <authorList>
            <person name="Stanton E."/>
        </authorList>
    </citation>
    <scope>NUCLEOTIDE SEQUENCE [LARGE SCALE GENOMIC DNA]</scope>
    <source>
        <strain evidence="2 3">2020EL-00037</strain>
    </source>
</reference>
<dbReference type="AlphaFoldDB" id="A0AAP2BI09"/>
<dbReference type="RefSeq" id="WP_320385851.1">
    <property type="nucleotide sequence ID" value="NZ_JAFHZC010000039.1"/>
</dbReference>
<proteinExistence type="predicted"/>
<feature type="domain" description="Type VI secretion system IcmF C-terminal" evidence="1">
    <location>
        <begin position="12"/>
        <end position="108"/>
    </location>
</feature>
<dbReference type="PANTHER" id="PTHR36153">
    <property type="entry name" value="INNER MEMBRANE PROTEIN-RELATED"/>
    <property type="match status" value="1"/>
</dbReference>
<gene>
    <name evidence="2" type="ORF">J7S78_08830</name>
</gene>
<dbReference type="PANTHER" id="PTHR36153:SF1">
    <property type="entry name" value="TYPE VI SECRETION SYSTEM COMPONENT TSSM1"/>
    <property type="match status" value="1"/>
</dbReference>
<accession>A0AAP2BI09</accession>
<protein>
    <submittedName>
        <fullName evidence="2">Type VI secretion protein VasK</fullName>
    </submittedName>
</protein>
<evidence type="ECO:0000259" key="1">
    <source>
        <dbReference type="Pfam" id="PF06744"/>
    </source>
</evidence>
<sequence>GISFEMQGVAMREVVETALTLDGQTLHYFNQLADWQRFRWPGMMNKPGAMLTWTSTTAGSRLYANHSGPWGVIRMLEPMAWQKAGDGLYRLTVTAPDRRQLQWLLRTELGDGPLALLKLRNFRLPAQIFSAGVPAAGRTDEEEYDAGKVSE</sequence>
<dbReference type="InterPro" id="IPR010623">
    <property type="entry name" value="IcmF_C"/>
</dbReference>
<keyword evidence="3" id="KW-1185">Reference proteome</keyword>
<feature type="non-terminal residue" evidence="2">
    <location>
        <position position="1"/>
    </location>
</feature>